<organism evidence="5 6">
    <name type="scientific">candidate division WOR-3 bacterium 4484_100</name>
    <dbReference type="NCBI Taxonomy" id="1936077"/>
    <lineage>
        <taxon>Bacteria</taxon>
        <taxon>Bacteria division WOR-3</taxon>
    </lineage>
</organism>
<reference evidence="6" key="1">
    <citation type="submission" date="2017-01" db="EMBL/GenBank/DDBJ databases">
        <title>Novel pathways for hydrocarbon cycling and metabolic interdependencies in hydrothermal sediment communities.</title>
        <authorList>
            <person name="Dombrowski N."/>
            <person name="Seitz K."/>
            <person name="Teske A."/>
            <person name="Baker B."/>
        </authorList>
    </citation>
    <scope>NUCLEOTIDE SEQUENCE [LARGE SCALE GENOMIC DNA]</scope>
</reference>
<dbReference type="CDD" id="cd01041">
    <property type="entry name" value="Rubrerythrin"/>
    <property type="match status" value="1"/>
</dbReference>
<dbReference type="InterPro" id="IPR012347">
    <property type="entry name" value="Ferritin-like"/>
</dbReference>
<dbReference type="InterPro" id="IPR048574">
    <property type="entry name" value="RUBY_RBDX"/>
</dbReference>
<dbReference type="GO" id="GO:0016491">
    <property type="term" value="F:oxidoreductase activity"/>
    <property type="evidence" value="ECO:0007669"/>
    <property type="project" value="InterPro"/>
</dbReference>
<dbReference type="InterPro" id="IPR052753">
    <property type="entry name" value="Rbr2/Nigerythrin"/>
</dbReference>
<dbReference type="Proteomes" id="UP000191663">
    <property type="component" value="Unassembled WGS sequence"/>
</dbReference>
<name>A0A1V4QDP8_UNCW3</name>
<evidence type="ECO:0000256" key="1">
    <source>
        <dbReference type="ARBA" id="ARBA00022448"/>
    </source>
</evidence>
<evidence type="ECO:0000256" key="2">
    <source>
        <dbReference type="ARBA" id="ARBA00022982"/>
    </source>
</evidence>
<evidence type="ECO:0000259" key="3">
    <source>
        <dbReference type="PROSITE" id="PS50903"/>
    </source>
</evidence>
<dbReference type="PROSITE" id="PS50905">
    <property type="entry name" value="FERRITIN_LIKE"/>
    <property type="match status" value="1"/>
</dbReference>
<evidence type="ECO:0000313" key="6">
    <source>
        <dbReference type="Proteomes" id="UP000191663"/>
    </source>
</evidence>
<dbReference type="Gene3D" id="1.20.1260.10">
    <property type="match status" value="1"/>
</dbReference>
<keyword evidence="1" id="KW-0813">Transport</keyword>
<keyword evidence="2" id="KW-0249">Electron transport</keyword>
<feature type="domain" description="Rubredoxin-like" evidence="3">
    <location>
        <begin position="135"/>
        <end position="168"/>
    </location>
</feature>
<dbReference type="InterPro" id="IPR024934">
    <property type="entry name" value="Rubredoxin-like_dom"/>
</dbReference>
<feature type="domain" description="Ferritin-like diiron" evidence="4">
    <location>
        <begin position="1"/>
        <end position="130"/>
    </location>
</feature>
<dbReference type="PANTHER" id="PTHR33746">
    <property type="entry name" value="RUBRERYTHRIN"/>
    <property type="match status" value="1"/>
</dbReference>
<proteinExistence type="predicted"/>
<dbReference type="CDD" id="cd00729">
    <property type="entry name" value="rubredoxin_SM"/>
    <property type="match status" value="1"/>
</dbReference>
<dbReference type="SUPFAM" id="SSF57802">
    <property type="entry name" value="Rubredoxin-like"/>
    <property type="match status" value="1"/>
</dbReference>
<dbReference type="InterPro" id="IPR009078">
    <property type="entry name" value="Ferritin-like_SF"/>
</dbReference>
<dbReference type="PANTHER" id="PTHR33746:SF4">
    <property type="entry name" value="RUBRERYTHRIN"/>
    <property type="match status" value="1"/>
</dbReference>
<evidence type="ECO:0000313" key="5">
    <source>
        <dbReference type="EMBL" id="OPX17483.1"/>
    </source>
</evidence>
<comment type="caution">
    <text evidence="5">The sequence shown here is derived from an EMBL/GenBank/DDBJ whole genome shotgun (WGS) entry which is preliminary data.</text>
</comment>
<dbReference type="PROSITE" id="PS50903">
    <property type="entry name" value="RUBREDOXIN_LIKE"/>
    <property type="match status" value="1"/>
</dbReference>
<dbReference type="EMBL" id="MUKB01000118">
    <property type="protein sequence ID" value="OPX17483.1"/>
    <property type="molecule type" value="Genomic_DNA"/>
</dbReference>
<evidence type="ECO:0000259" key="4">
    <source>
        <dbReference type="PROSITE" id="PS50905"/>
    </source>
</evidence>
<dbReference type="SUPFAM" id="SSF47240">
    <property type="entry name" value="Ferritin-like"/>
    <property type="match status" value="1"/>
</dbReference>
<gene>
    <name evidence="5" type="ORF">BXT86_06255</name>
</gene>
<protein>
    <submittedName>
        <fullName evidence="5">Rubrerythrin</fullName>
    </submittedName>
</protein>
<dbReference type="Pfam" id="PF02915">
    <property type="entry name" value="Rubrerythrin"/>
    <property type="match status" value="1"/>
</dbReference>
<dbReference type="AlphaFoldDB" id="A0A1V4QDP8"/>
<dbReference type="Pfam" id="PF21349">
    <property type="entry name" value="RUBY_RBDX"/>
    <property type="match status" value="1"/>
</dbReference>
<dbReference type="InterPro" id="IPR003251">
    <property type="entry name" value="Rr_diiron-bd_dom"/>
</dbReference>
<dbReference type="Gene3D" id="2.20.28.10">
    <property type="match status" value="1"/>
</dbReference>
<dbReference type="InterPro" id="IPR009040">
    <property type="entry name" value="Ferritin-like_diiron"/>
</dbReference>
<accession>A0A1V4QDP8</accession>
<sequence length="168" mass="19016">MKKMTEKALFEAFAGESMAHTKYLIFSEIAGKSGLKNIARLFEAIAYAELVHAKNHARNLGIQKEKTEENIQSAIEGETYEVEEMYPAFDAVARLQNEKGAQKSIHYALEAEKLHTEIYKKAKSEVEKGRDLSLEEIYICPVCGYTHIGKPPDHCPVCGLKCDRFKKF</sequence>
<dbReference type="GO" id="GO:0005506">
    <property type="term" value="F:iron ion binding"/>
    <property type="evidence" value="ECO:0007669"/>
    <property type="project" value="InterPro"/>
</dbReference>